<evidence type="ECO:0000259" key="1">
    <source>
        <dbReference type="Pfam" id="PF16268"/>
    </source>
</evidence>
<dbReference type="Proteomes" id="UP000254118">
    <property type="component" value="Unassembled WGS sequence"/>
</dbReference>
<feature type="domain" description="DUF4921" evidence="1">
    <location>
        <begin position="11"/>
        <end position="41"/>
    </location>
</feature>
<evidence type="ECO:0000313" key="2">
    <source>
        <dbReference type="EMBL" id="STD12806.1"/>
    </source>
</evidence>
<accession>A0AA46BPF5</accession>
<gene>
    <name evidence="2" type="ORF">NCTC7915_01845</name>
</gene>
<dbReference type="InterPro" id="IPR032576">
    <property type="entry name" value="DUF4921"/>
</dbReference>
<proteinExistence type="predicted"/>
<evidence type="ECO:0000313" key="3">
    <source>
        <dbReference type="Proteomes" id="UP000254118"/>
    </source>
</evidence>
<sequence length="60" mass="6033">MDGPVEPVRCLADGTVKQVNPFSGTQVWTVPGRALRPVGSGAASVGGSFGFSGTVIVCVL</sequence>
<name>A0AA46BPF5_9MICO</name>
<dbReference type="Pfam" id="PF16268">
    <property type="entry name" value="DUF4921"/>
    <property type="match status" value="1"/>
</dbReference>
<organism evidence="2 3">
    <name type="scientific">Dermatophilus congolensis</name>
    <dbReference type="NCBI Taxonomy" id="1863"/>
    <lineage>
        <taxon>Bacteria</taxon>
        <taxon>Bacillati</taxon>
        <taxon>Actinomycetota</taxon>
        <taxon>Actinomycetes</taxon>
        <taxon>Micrococcales</taxon>
        <taxon>Dermatophilaceae</taxon>
        <taxon>Dermatophilus</taxon>
    </lineage>
</organism>
<comment type="caution">
    <text evidence="2">The sequence shown here is derived from an EMBL/GenBank/DDBJ whole genome shotgun (WGS) entry which is preliminary data.</text>
</comment>
<dbReference type="EMBL" id="UFYA01000001">
    <property type="protein sequence ID" value="STD12806.1"/>
    <property type="molecule type" value="Genomic_DNA"/>
</dbReference>
<protein>
    <recommendedName>
        <fullName evidence="1">DUF4921 domain-containing protein</fullName>
    </recommendedName>
</protein>
<dbReference type="AlphaFoldDB" id="A0AA46BPF5"/>
<dbReference type="RefSeq" id="WP_220181620.1">
    <property type="nucleotide sequence ID" value="NZ_UFYA01000001.1"/>
</dbReference>
<reference evidence="2 3" key="1">
    <citation type="submission" date="2018-06" db="EMBL/GenBank/DDBJ databases">
        <authorList>
            <consortium name="Pathogen Informatics"/>
            <person name="Doyle S."/>
        </authorList>
    </citation>
    <scope>NUCLEOTIDE SEQUENCE [LARGE SCALE GENOMIC DNA]</scope>
    <source>
        <strain evidence="2 3">NCTC7915</strain>
    </source>
</reference>